<organism evidence="2 3">
    <name type="scientific">Shimia haliotis</name>
    <dbReference type="NCBI Taxonomy" id="1280847"/>
    <lineage>
        <taxon>Bacteria</taxon>
        <taxon>Pseudomonadati</taxon>
        <taxon>Pseudomonadota</taxon>
        <taxon>Alphaproteobacteria</taxon>
        <taxon>Rhodobacterales</taxon>
        <taxon>Roseobacteraceae</taxon>
    </lineage>
</organism>
<proteinExistence type="predicted"/>
<keyword evidence="3" id="KW-1185">Reference proteome</keyword>
<reference evidence="3" key="1">
    <citation type="submission" date="2016-10" db="EMBL/GenBank/DDBJ databases">
        <authorList>
            <person name="Varghese N."/>
            <person name="Submissions S."/>
        </authorList>
    </citation>
    <scope>NUCLEOTIDE SEQUENCE [LARGE SCALE GENOMIC DNA]</scope>
    <source>
        <strain evidence="3">DSM 28453</strain>
    </source>
</reference>
<protein>
    <recommendedName>
        <fullName evidence="4">Lipoprotein</fullName>
    </recommendedName>
</protein>
<dbReference type="EMBL" id="FOSZ01000007">
    <property type="protein sequence ID" value="SFL24251.1"/>
    <property type="molecule type" value="Genomic_DNA"/>
</dbReference>
<keyword evidence="1" id="KW-0472">Membrane</keyword>
<evidence type="ECO:0000313" key="3">
    <source>
        <dbReference type="Proteomes" id="UP000198851"/>
    </source>
</evidence>
<evidence type="ECO:0000256" key="1">
    <source>
        <dbReference type="SAM" id="Phobius"/>
    </source>
</evidence>
<evidence type="ECO:0000313" key="2">
    <source>
        <dbReference type="EMBL" id="SFL24251.1"/>
    </source>
</evidence>
<dbReference type="Proteomes" id="UP000198851">
    <property type="component" value="Unassembled WGS sequence"/>
</dbReference>
<keyword evidence="1" id="KW-0812">Transmembrane</keyword>
<evidence type="ECO:0008006" key="4">
    <source>
        <dbReference type="Google" id="ProtNLM"/>
    </source>
</evidence>
<sequence length="67" mass="6542">MRKLTCIISLVAFTGLSACGDTFGEQALIGAGAGTATAAVVGGNLAAGAIVGSAANVIYCKEFSTRC</sequence>
<dbReference type="PROSITE" id="PS51257">
    <property type="entry name" value="PROKAR_LIPOPROTEIN"/>
    <property type="match status" value="1"/>
</dbReference>
<dbReference type="RefSeq" id="WP_093325194.1">
    <property type="nucleotide sequence ID" value="NZ_FOSZ01000007.1"/>
</dbReference>
<name>A0A1I4G5A2_9RHOB</name>
<keyword evidence="1" id="KW-1133">Transmembrane helix</keyword>
<gene>
    <name evidence="2" type="ORF">SAMN04488036_107134</name>
</gene>
<dbReference type="AlphaFoldDB" id="A0A1I4G5A2"/>
<feature type="transmembrane region" description="Helical" evidence="1">
    <location>
        <begin position="36"/>
        <end position="59"/>
    </location>
</feature>
<dbReference type="STRING" id="1280847.SAMN04488036_107134"/>
<accession>A0A1I4G5A2</accession>